<keyword evidence="3" id="KW-1185">Reference proteome</keyword>
<evidence type="ECO:0000256" key="1">
    <source>
        <dbReference type="SAM" id="MobiDB-lite"/>
    </source>
</evidence>
<evidence type="ECO:0000313" key="2">
    <source>
        <dbReference type="EMBL" id="KAK3259732.1"/>
    </source>
</evidence>
<feature type="region of interest" description="Disordered" evidence="1">
    <location>
        <begin position="35"/>
        <end position="65"/>
    </location>
</feature>
<accession>A0AAE0FH40</accession>
<evidence type="ECO:0000313" key="3">
    <source>
        <dbReference type="Proteomes" id="UP001190700"/>
    </source>
</evidence>
<dbReference type="AlphaFoldDB" id="A0AAE0FH40"/>
<protein>
    <submittedName>
        <fullName evidence="2">Uncharacterized protein</fullName>
    </submittedName>
</protein>
<gene>
    <name evidence="2" type="ORF">CYMTET_31283</name>
</gene>
<name>A0AAE0FH40_9CHLO</name>
<organism evidence="2 3">
    <name type="scientific">Cymbomonas tetramitiformis</name>
    <dbReference type="NCBI Taxonomy" id="36881"/>
    <lineage>
        <taxon>Eukaryota</taxon>
        <taxon>Viridiplantae</taxon>
        <taxon>Chlorophyta</taxon>
        <taxon>Pyramimonadophyceae</taxon>
        <taxon>Pyramimonadales</taxon>
        <taxon>Pyramimonadaceae</taxon>
        <taxon>Cymbomonas</taxon>
    </lineage>
</organism>
<proteinExistence type="predicted"/>
<reference evidence="2 3" key="1">
    <citation type="journal article" date="2015" name="Genome Biol. Evol.">
        <title>Comparative Genomics of a Bacterivorous Green Alga Reveals Evolutionary Causalities and Consequences of Phago-Mixotrophic Mode of Nutrition.</title>
        <authorList>
            <person name="Burns J.A."/>
            <person name="Paasch A."/>
            <person name="Narechania A."/>
            <person name="Kim E."/>
        </authorList>
    </citation>
    <scope>NUCLEOTIDE SEQUENCE [LARGE SCALE GENOMIC DNA]</scope>
    <source>
        <strain evidence="2 3">PLY_AMNH</strain>
    </source>
</reference>
<sequence>MQLTKKSLHFLEDRLELQMRDVELTQLVAPETSRLQLEVEHSSSREEGRVGVQLRPRRTPPDPPPVPLALCSKSFLPLEIAEGLPRQLHLRPPALLLRPHEYSSCKYSQAAGTARYTLWQSLLKATSLRAGTQCRSREASYSGSVALEQILSRACVTRKTPSLKSTSSPKCSTTWTGTHCPFFSFLFRPKRFGTRPTRCRSSYASS</sequence>
<dbReference type="Proteomes" id="UP001190700">
    <property type="component" value="Unassembled WGS sequence"/>
</dbReference>
<feature type="compositionally biased region" description="Basic and acidic residues" evidence="1">
    <location>
        <begin position="37"/>
        <end position="49"/>
    </location>
</feature>
<dbReference type="EMBL" id="LGRX02018499">
    <property type="protein sequence ID" value="KAK3259732.1"/>
    <property type="molecule type" value="Genomic_DNA"/>
</dbReference>
<comment type="caution">
    <text evidence="2">The sequence shown here is derived from an EMBL/GenBank/DDBJ whole genome shotgun (WGS) entry which is preliminary data.</text>
</comment>